<feature type="compositionally biased region" description="Basic and acidic residues" evidence="1">
    <location>
        <begin position="302"/>
        <end position="317"/>
    </location>
</feature>
<feature type="compositionally biased region" description="Basic residues" evidence="1">
    <location>
        <begin position="43"/>
        <end position="56"/>
    </location>
</feature>
<dbReference type="OrthoDB" id="2411360at2759"/>
<feature type="compositionally biased region" description="Basic residues" evidence="1">
    <location>
        <begin position="136"/>
        <end position="154"/>
    </location>
</feature>
<keyword evidence="3" id="KW-1185">Reference proteome</keyword>
<feature type="region of interest" description="Disordered" evidence="1">
    <location>
        <begin position="285"/>
        <end position="317"/>
    </location>
</feature>
<evidence type="ECO:0000313" key="3">
    <source>
        <dbReference type="Proteomes" id="UP000789396"/>
    </source>
</evidence>
<sequence length="433" mass="49815">MSSTSTGTLPALTVDTDVGINHNPACPLIPNQPSINPKFESTRRKKRSRITAKLSRLKSKSISSSSSSDEQGKVYTLFTVAHKYECLLLWSSRCFFYTLEPTPPVNQNIPIIYISPETPISQNSLTNINVSIPKLSKKSKSKDKIKKTFRRSRKSPNATDDDCLSEDHNLFQSLNKLSRTIPASVKSTASPRRIFHRQRKHKSKNKHNFINRPKLRNIMNNKLGVFQVNQANIPTLPVDGLLIQMNLEAIPKYHDYPHLFLFKDITSVDKIEDQEWCIKHFKTPLDKSSSNESLELDDIEGDQSRFDDNSNQEKNKKIQDIRRRQLLDKFRNIEYKEIGPVDNVDIMDNINSESKNDNDLEAKQFEIKINEIRFILSAALVEDKSRFLNSIRFFATDKERPIRDLLKYKGHIVETFSDSEGESVDSEDDDDVR</sequence>
<evidence type="ECO:0000256" key="1">
    <source>
        <dbReference type="SAM" id="MobiDB-lite"/>
    </source>
</evidence>
<evidence type="ECO:0000313" key="2">
    <source>
        <dbReference type="EMBL" id="CAG8612254.1"/>
    </source>
</evidence>
<organism evidence="2 3">
    <name type="scientific">Racocetra fulgida</name>
    <dbReference type="NCBI Taxonomy" id="60492"/>
    <lineage>
        <taxon>Eukaryota</taxon>
        <taxon>Fungi</taxon>
        <taxon>Fungi incertae sedis</taxon>
        <taxon>Mucoromycota</taxon>
        <taxon>Glomeromycotina</taxon>
        <taxon>Glomeromycetes</taxon>
        <taxon>Diversisporales</taxon>
        <taxon>Gigasporaceae</taxon>
        <taxon>Racocetra</taxon>
    </lineage>
</organism>
<feature type="region of interest" description="Disordered" evidence="1">
    <location>
        <begin position="36"/>
        <end position="56"/>
    </location>
</feature>
<dbReference type="AlphaFoldDB" id="A0A9N9CSE8"/>
<name>A0A9N9CSE8_9GLOM</name>
<dbReference type="Proteomes" id="UP000789396">
    <property type="component" value="Unassembled WGS sequence"/>
</dbReference>
<feature type="region of interest" description="Disordered" evidence="1">
    <location>
        <begin position="136"/>
        <end position="161"/>
    </location>
</feature>
<comment type="caution">
    <text evidence="2">The sequence shown here is derived from an EMBL/GenBank/DDBJ whole genome shotgun (WGS) entry which is preliminary data.</text>
</comment>
<accession>A0A9N9CSE8</accession>
<protein>
    <submittedName>
        <fullName evidence="2">7567_t:CDS:1</fullName>
    </submittedName>
</protein>
<proteinExistence type="predicted"/>
<dbReference type="EMBL" id="CAJVPZ010009730">
    <property type="protein sequence ID" value="CAG8612254.1"/>
    <property type="molecule type" value="Genomic_DNA"/>
</dbReference>
<gene>
    <name evidence="2" type="ORF">RFULGI_LOCUS7024</name>
</gene>
<reference evidence="2" key="1">
    <citation type="submission" date="2021-06" db="EMBL/GenBank/DDBJ databases">
        <authorList>
            <person name="Kallberg Y."/>
            <person name="Tangrot J."/>
            <person name="Rosling A."/>
        </authorList>
    </citation>
    <scope>NUCLEOTIDE SEQUENCE</scope>
    <source>
        <strain evidence="2">IN212</strain>
    </source>
</reference>